<dbReference type="SMART" id="SM00409">
    <property type="entry name" value="IG"/>
    <property type="match status" value="1"/>
</dbReference>
<feature type="non-terminal residue" evidence="5">
    <location>
        <position position="1"/>
    </location>
</feature>
<reference evidence="5 6" key="1">
    <citation type="submission" date="2019-09" db="EMBL/GenBank/DDBJ databases">
        <title>Bird 10,000 Genomes (B10K) Project - Family phase.</title>
        <authorList>
            <person name="Zhang G."/>
        </authorList>
    </citation>
    <scope>NUCLEOTIDE SEQUENCE [LARGE SCALE GENOMIC DNA]</scope>
    <source>
        <strain evidence="5">B10K-DU-028-75</strain>
        <tissue evidence="5">Mixed tissue sample</tissue>
    </source>
</reference>
<keyword evidence="6" id="KW-1185">Reference proteome</keyword>
<gene>
    <name evidence="5" type="primary">Fcgr3_2</name>
    <name evidence="5" type="ORF">ONYCOR_R15691</name>
</gene>
<evidence type="ECO:0000313" key="6">
    <source>
        <dbReference type="Proteomes" id="UP000550309"/>
    </source>
</evidence>
<dbReference type="GO" id="GO:0009897">
    <property type="term" value="C:external side of plasma membrane"/>
    <property type="evidence" value="ECO:0007669"/>
    <property type="project" value="TreeGrafter"/>
</dbReference>
<evidence type="ECO:0000259" key="3">
    <source>
        <dbReference type="SMART" id="SM00408"/>
    </source>
</evidence>
<evidence type="ECO:0000259" key="4">
    <source>
        <dbReference type="SMART" id="SM00409"/>
    </source>
</evidence>
<dbReference type="SMART" id="SM00408">
    <property type="entry name" value="IGc2"/>
    <property type="match status" value="1"/>
</dbReference>
<dbReference type="AlphaFoldDB" id="A0A7K6AEQ0"/>
<name>A0A7K6AEQ0_ONYCO</name>
<dbReference type="InterPro" id="IPR003598">
    <property type="entry name" value="Ig_sub2"/>
</dbReference>
<comment type="caution">
    <text evidence="5">The sequence shown here is derived from an EMBL/GenBank/DDBJ whole genome shotgun (WGS) entry which is preliminary data.</text>
</comment>
<evidence type="ECO:0000256" key="1">
    <source>
        <dbReference type="ARBA" id="ARBA00022729"/>
    </source>
</evidence>
<dbReference type="EMBL" id="VZRK01003336">
    <property type="protein sequence ID" value="NWU88388.1"/>
    <property type="molecule type" value="Genomic_DNA"/>
</dbReference>
<accession>A0A7K6AEQ0</accession>
<dbReference type="PANTHER" id="PTHR11481:SF64">
    <property type="entry name" value="FC RECEPTOR-LIKE PROTEIN 4"/>
    <property type="match status" value="1"/>
</dbReference>
<dbReference type="GO" id="GO:0004888">
    <property type="term" value="F:transmembrane signaling receptor activity"/>
    <property type="evidence" value="ECO:0007669"/>
    <property type="project" value="TreeGrafter"/>
</dbReference>
<evidence type="ECO:0000256" key="2">
    <source>
        <dbReference type="ARBA" id="ARBA00023157"/>
    </source>
</evidence>
<feature type="domain" description="Immunoglobulin subtype 2" evidence="3">
    <location>
        <begin position="19"/>
        <end position="78"/>
    </location>
</feature>
<feature type="non-terminal residue" evidence="5">
    <location>
        <position position="94"/>
    </location>
</feature>
<sequence length="94" mass="10291">APPCPADWLVLQAPARPLLEGDEVTLRCRAWRDWDARVRFYHEGRELEGSPKGPELSLPPLRLHHGGRYRCGGEVGSVLSAVSALSAPVTVTVH</sequence>
<evidence type="ECO:0000313" key="5">
    <source>
        <dbReference type="EMBL" id="NWU88388.1"/>
    </source>
</evidence>
<dbReference type="SUPFAM" id="SSF48726">
    <property type="entry name" value="Immunoglobulin"/>
    <property type="match status" value="1"/>
</dbReference>
<dbReference type="GO" id="GO:0007166">
    <property type="term" value="P:cell surface receptor signaling pathway"/>
    <property type="evidence" value="ECO:0007669"/>
    <property type="project" value="TreeGrafter"/>
</dbReference>
<dbReference type="InterPro" id="IPR050488">
    <property type="entry name" value="Ig_Fc_receptor"/>
</dbReference>
<dbReference type="Proteomes" id="UP000550309">
    <property type="component" value="Unassembled WGS sequence"/>
</dbReference>
<dbReference type="Pfam" id="PF13895">
    <property type="entry name" value="Ig_2"/>
    <property type="match status" value="1"/>
</dbReference>
<dbReference type="InterPro" id="IPR003599">
    <property type="entry name" value="Ig_sub"/>
</dbReference>
<dbReference type="InterPro" id="IPR036179">
    <property type="entry name" value="Ig-like_dom_sf"/>
</dbReference>
<dbReference type="Gene3D" id="2.60.40.10">
    <property type="entry name" value="Immunoglobulins"/>
    <property type="match status" value="1"/>
</dbReference>
<keyword evidence="1" id="KW-0732">Signal</keyword>
<protein>
    <submittedName>
        <fullName evidence="5">FCGR3 protein</fullName>
    </submittedName>
</protein>
<dbReference type="InterPro" id="IPR013783">
    <property type="entry name" value="Ig-like_fold"/>
</dbReference>
<dbReference type="GO" id="GO:0006955">
    <property type="term" value="P:immune response"/>
    <property type="evidence" value="ECO:0007669"/>
    <property type="project" value="TreeGrafter"/>
</dbReference>
<keyword evidence="2" id="KW-1015">Disulfide bond</keyword>
<proteinExistence type="predicted"/>
<dbReference type="OrthoDB" id="6151406at2759"/>
<dbReference type="PANTHER" id="PTHR11481">
    <property type="entry name" value="IMMUNOGLOBULIN FC RECEPTOR"/>
    <property type="match status" value="1"/>
</dbReference>
<feature type="domain" description="Immunoglobulin" evidence="4">
    <location>
        <begin position="13"/>
        <end position="94"/>
    </location>
</feature>
<organism evidence="5 6">
    <name type="scientific">Onychorhynchus coronatus</name>
    <name type="common">Royal flycatcher</name>
    <dbReference type="NCBI Taxonomy" id="360224"/>
    <lineage>
        <taxon>Eukaryota</taxon>
        <taxon>Metazoa</taxon>
        <taxon>Chordata</taxon>
        <taxon>Craniata</taxon>
        <taxon>Vertebrata</taxon>
        <taxon>Euteleostomi</taxon>
        <taxon>Archelosauria</taxon>
        <taxon>Archosauria</taxon>
        <taxon>Dinosauria</taxon>
        <taxon>Saurischia</taxon>
        <taxon>Theropoda</taxon>
        <taxon>Coelurosauria</taxon>
        <taxon>Aves</taxon>
        <taxon>Neognathae</taxon>
        <taxon>Neoaves</taxon>
        <taxon>Telluraves</taxon>
        <taxon>Australaves</taxon>
        <taxon>Passeriformes</taxon>
        <taxon>Tyrannidae</taxon>
        <taxon>Onychorhynchus</taxon>
    </lineage>
</organism>